<evidence type="ECO:0000313" key="13">
    <source>
        <dbReference type="WBParaSite" id="BTMF_0000650201-mRNA-1"/>
    </source>
</evidence>
<comment type="subcellular location">
    <subcellularLocation>
        <location evidence="1">Cell membrane</location>
        <topology evidence="1">Multi-pass membrane protein</topology>
    </subcellularLocation>
</comment>
<evidence type="ECO:0000256" key="6">
    <source>
        <dbReference type="ARBA" id="ARBA00023136"/>
    </source>
</evidence>
<accession>A0A0R3QJA1</accession>
<evidence type="ECO:0000256" key="9">
    <source>
        <dbReference type="SAM" id="Phobius"/>
    </source>
</evidence>
<evidence type="ECO:0000313" key="11">
    <source>
        <dbReference type="EMBL" id="VDO18419.1"/>
    </source>
</evidence>
<dbReference type="Proteomes" id="UP000280834">
    <property type="component" value="Unassembled WGS sequence"/>
</dbReference>
<dbReference type="GO" id="GO:0030594">
    <property type="term" value="F:neurotransmitter receptor activity"/>
    <property type="evidence" value="ECO:0007669"/>
    <property type="project" value="TreeGrafter"/>
</dbReference>
<keyword evidence="8" id="KW-0807">Transducer</keyword>
<evidence type="ECO:0000256" key="3">
    <source>
        <dbReference type="ARBA" id="ARBA00022692"/>
    </source>
</evidence>
<dbReference type="GO" id="GO:0004993">
    <property type="term" value="F:G protein-coupled serotonin receptor activity"/>
    <property type="evidence" value="ECO:0007669"/>
    <property type="project" value="TreeGrafter"/>
</dbReference>
<keyword evidence="2" id="KW-1003">Cell membrane</keyword>
<dbReference type="InterPro" id="IPR017452">
    <property type="entry name" value="GPCR_Rhodpsn_7TM"/>
</dbReference>
<evidence type="ECO:0000256" key="2">
    <source>
        <dbReference type="ARBA" id="ARBA00022475"/>
    </source>
</evidence>
<dbReference type="Gene3D" id="1.20.1070.10">
    <property type="entry name" value="Rhodopsin 7-helix transmembrane proteins"/>
    <property type="match status" value="1"/>
</dbReference>
<keyword evidence="12" id="KW-1185">Reference proteome</keyword>
<dbReference type="AlphaFoldDB" id="A0A0R3QJA1"/>
<keyword evidence="3 9" id="KW-0812">Transmembrane</keyword>
<dbReference type="GO" id="GO:0030425">
    <property type="term" value="C:dendrite"/>
    <property type="evidence" value="ECO:0007669"/>
    <property type="project" value="TreeGrafter"/>
</dbReference>
<gene>
    <name evidence="11" type="ORF">BTMF_LOCUS5732</name>
</gene>
<evidence type="ECO:0000256" key="7">
    <source>
        <dbReference type="ARBA" id="ARBA00023170"/>
    </source>
</evidence>
<keyword evidence="5" id="KW-0297">G-protein coupled receptor</keyword>
<dbReference type="PANTHER" id="PTHR24247">
    <property type="entry name" value="5-HYDROXYTRYPTAMINE RECEPTOR"/>
    <property type="match status" value="1"/>
</dbReference>
<feature type="transmembrane region" description="Helical" evidence="9">
    <location>
        <begin position="60"/>
        <end position="82"/>
    </location>
</feature>
<dbReference type="GO" id="GO:0051378">
    <property type="term" value="F:serotonin binding"/>
    <property type="evidence" value="ECO:0007669"/>
    <property type="project" value="TreeGrafter"/>
</dbReference>
<dbReference type="PROSITE" id="PS50262">
    <property type="entry name" value="G_PROTEIN_RECEP_F1_2"/>
    <property type="match status" value="1"/>
</dbReference>
<keyword evidence="7" id="KW-0675">Receptor</keyword>
<proteinExistence type="predicted"/>
<feature type="domain" description="G-protein coupled receptors family 1 profile" evidence="10">
    <location>
        <begin position="1"/>
        <end position="79"/>
    </location>
</feature>
<sequence>MNTLIKISKLRLLGLLMISFQATRVLAIVFACFFICWTPFFGGNLVLGFCGKRCALPPTIASFFLWLGYFSSTINPLIYTIFNRFV</sequence>
<keyword evidence="6 9" id="KW-0472">Membrane</keyword>
<dbReference type="PRINTS" id="PR00237">
    <property type="entry name" value="GPCRRHODOPSN"/>
</dbReference>
<dbReference type="GO" id="GO:0045202">
    <property type="term" value="C:synapse"/>
    <property type="evidence" value="ECO:0007669"/>
    <property type="project" value="GOC"/>
</dbReference>
<dbReference type="GO" id="GO:0005886">
    <property type="term" value="C:plasma membrane"/>
    <property type="evidence" value="ECO:0007669"/>
    <property type="project" value="UniProtKB-SubCell"/>
</dbReference>
<dbReference type="InterPro" id="IPR000276">
    <property type="entry name" value="GPCR_Rhodpsn"/>
</dbReference>
<evidence type="ECO:0000313" key="12">
    <source>
        <dbReference type="Proteomes" id="UP000280834"/>
    </source>
</evidence>
<dbReference type="WBParaSite" id="BTMF_0000650201-mRNA-1">
    <property type="protein sequence ID" value="BTMF_0000650201-mRNA-1"/>
    <property type="gene ID" value="BTMF_0000650201"/>
</dbReference>
<reference evidence="11 12" key="2">
    <citation type="submission" date="2018-11" db="EMBL/GenBank/DDBJ databases">
        <authorList>
            <consortium name="Pathogen Informatics"/>
        </authorList>
    </citation>
    <scope>NUCLEOTIDE SEQUENCE [LARGE SCALE GENOMIC DNA]</scope>
</reference>
<dbReference type="SUPFAM" id="SSF81321">
    <property type="entry name" value="Family A G protein-coupled receptor-like"/>
    <property type="match status" value="1"/>
</dbReference>
<evidence type="ECO:0000256" key="1">
    <source>
        <dbReference type="ARBA" id="ARBA00004651"/>
    </source>
</evidence>
<dbReference type="EMBL" id="UZAG01006410">
    <property type="protein sequence ID" value="VDO18419.1"/>
    <property type="molecule type" value="Genomic_DNA"/>
</dbReference>
<keyword evidence="4 9" id="KW-1133">Transmembrane helix</keyword>
<protein>
    <submittedName>
        <fullName evidence="13">G_PROTEIN_RECEP_F1_2 domain-containing protein</fullName>
    </submittedName>
</protein>
<dbReference type="Pfam" id="PF00001">
    <property type="entry name" value="7tm_1"/>
    <property type="match status" value="1"/>
</dbReference>
<evidence type="ECO:0000256" key="8">
    <source>
        <dbReference type="ARBA" id="ARBA00023224"/>
    </source>
</evidence>
<dbReference type="PANTHER" id="PTHR24247:SF228">
    <property type="entry name" value="5-HYDROXYTRYPTAMINE (SEROTONIN) RECEPTOR 2A, ISOFORM B"/>
    <property type="match status" value="1"/>
</dbReference>
<dbReference type="GO" id="GO:0007210">
    <property type="term" value="P:serotonin receptor signaling pathway"/>
    <property type="evidence" value="ECO:0007669"/>
    <property type="project" value="TreeGrafter"/>
</dbReference>
<feature type="transmembrane region" description="Helical" evidence="9">
    <location>
        <begin position="12"/>
        <end position="40"/>
    </location>
</feature>
<evidence type="ECO:0000259" key="10">
    <source>
        <dbReference type="PROSITE" id="PS50262"/>
    </source>
</evidence>
<organism evidence="13">
    <name type="scientific">Brugia timori</name>
    <dbReference type="NCBI Taxonomy" id="42155"/>
    <lineage>
        <taxon>Eukaryota</taxon>
        <taxon>Metazoa</taxon>
        <taxon>Ecdysozoa</taxon>
        <taxon>Nematoda</taxon>
        <taxon>Chromadorea</taxon>
        <taxon>Rhabditida</taxon>
        <taxon>Spirurina</taxon>
        <taxon>Spiruromorpha</taxon>
        <taxon>Filarioidea</taxon>
        <taxon>Onchocercidae</taxon>
        <taxon>Brugia</taxon>
    </lineage>
</organism>
<name>A0A0R3QJA1_9BILA</name>
<reference evidence="13" key="1">
    <citation type="submission" date="2017-02" db="UniProtKB">
        <authorList>
            <consortium name="WormBaseParasite"/>
        </authorList>
    </citation>
    <scope>IDENTIFICATION</scope>
</reference>
<dbReference type="GO" id="GO:0007268">
    <property type="term" value="P:chemical synaptic transmission"/>
    <property type="evidence" value="ECO:0007669"/>
    <property type="project" value="TreeGrafter"/>
</dbReference>
<dbReference type="STRING" id="42155.A0A0R3QJA1"/>
<evidence type="ECO:0000256" key="4">
    <source>
        <dbReference type="ARBA" id="ARBA00022989"/>
    </source>
</evidence>
<dbReference type="GO" id="GO:0007187">
    <property type="term" value="P:G protein-coupled receptor signaling pathway, coupled to cyclic nucleotide second messenger"/>
    <property type="evidence" value="ECO:0007669"/>
    <property type="project" value="TreeGrafter"/>
</dbReference>
<evidence type="ECO:0000256" key="5">
    <source>
        <dbReference type="ARBA" id="ARBA00023040"/>
    </source>
</evidence>